<comment type="cofactor">
    <cofactor evidence="1">
        <name>Mn(2+)</name>
        <dbReference type="ChEBI" id="CHEBI:29035"/>
    </cofactor>
</comment>
<feature type="domain" description="Aminopeptidase P N-terminal" evidence="6">
    <location>
        <begin position="10"/>
        <end position="166"/>
    </location>
</feature>
<sequence>MINLISNLIYPARHHASKVFNKLVEFNPIYKNLKHLPIIYLEGNKTKCRDEDTDRELKFHQESNFMYLTGAHDLPNASALVYVTNPGSINEQNISPNHISIILFIKPIDPLEVMWSGLPPSIDQLKKLLPDLTDIRYQIDFDDHLNSLINQFNPQILTLPKISHSKAQSDSALLKAIHEARTTKTDQEIQIMRYANQISSHAHTCLIKSINSPNIQSELDAESIFLFQSNRQGAKHQAYEPIFGYGHNAGTLHYNANDAKFPPNFQGVLLVDAGVEILGYASDITRTLPVGNNGKFTPESRSIYSIVLEMQNAALQNIKPGIDWQEIQIMMHKVAAKGLLELGILKNRTIDECYEEGHVVPFFPHGVGHFLGLDTHDVGGLPNGKVGKHATMKYLRLQRKLEAGNVVTVEPGLYFNEFLLEPVKGSEFVDDQVLKNYMNVGGIRIEDNVVVTEEGCENLTIVVKSIEDIEKLTDI</sequence>
<dbReference type="GO" id="GO:0006508">
    <property type="term" value="P:proteolysis"/>
    <property type="evidence" value="ECO:0007669"/>
    <property type="project" value="TreeGrafter"/>
</dbReference>
<dbReference type="OrthoDB" id="10261878at2759"/>
<dbReference type="SUPFAM" id="SSF55920">
    <property type="entry name" value="Creatinase/aminopeptidase"/>
    <property type="match status" value="1"/>
</dbReference>
<protein>
    <recommendedName>
        <fullName evidence="6">Aminopeptidase P N-terminal domain-containing protein</fullName>
    </recommendedName>
</protein>
<dbReference type="Gene3D" id="3.90.230.10">
    <property type="entry name" value="Creatinase/methionine aminopeptidase superfamily"/>
    <property type="match status" value="1"/>
</dbReference>
<name>A0A9Q3C8Z4_9BASI</name>
<dbReference type="AlphaFoldDB" id="A0A9Q3C8Z4"/>
<proteinExistence type="inferred from homology"/>
<dbReference type="SMART" id="SM01011">
    <property type="entry name" value="AMP_N"/>
    <property type="match status" value="1"/>
</dbReference>
<evidence type="ECO:0000313" key="8">
    <source>
        <dbReference type="Proteomes" id="UP000765509"/>
    </source>
</evidence>
<evidence type="ECO:0000256" key="3">
    <source>
        <dbReference type="ARBA" id="ARBA00022723"/>
    </source>
</evidence>
<accession>A0A9Q3C8Z4</accession>
<dbReference type="InterPro" id="IPR036005">
    <property type="entry name" value="Creatinase/aminopeptidase-like"/>
</dbReference>
<evidence type="ECO:0000256" key="5">
    <source>
        <dbReference type="ARBA" id="ARBA00023211"/>
    </source>
</evidence>
<dbReference type="InterPro" id="IPR052433">
    <property type="entry name" value="X-Pro_dipept-like"/>
</dbReference>
<dbReference type="PANTHER" id="PTHR43226">
    <property type="entry name" value="XAA-PRO AMINOPEPTIDASE 3"/>
    <property type="match status" value="1"/>
</dbReference>
<dbReference type="CDD" id="cd01087">
    <property type="entry name" value="Prolidase"/>
    <property type="match status" value="1"/>
</dbReference>
<evidence type="ECO:0000259" key="6">
    <source>
        <dbReference type="SMART" id="SM01011"/>
    </source>
</evidence>
<dbReference type="GO" id="GO:0070006">
    <property type="term" value="F:metalloaminopeptidase activity"/>
    <property type="evidence" value="ECO:0007669"/>
    <property type="project" value="InterPro"/>
</dbReference>
<dbReference type="Pfam" id="PF05195">
    <property type="entry name" value="AMP_N"/>
    <property type="match status" value="1"/>
</dbReference>
<dbReference type="EMBL" id="AVOT02005550">
    <property type="protein sequence ID" value="MBW0479343.1"/>
    <property type="molecule type" value="Genomic_DNA"/>
</dbReference>
<organism evidence="7 8">
    <name type="scientific">Austropuccinia psidii MF-1</name>
    <dbReference type="NCBI Taxonomy" id="1389203"/>
    <lineage>
        <taxon>Eukaryota</taxon>
        <taxon>Fungi</taxon>
        <taxon>Dikarya</taxon>
        <taxon>Basidiomycota</taxon>
        <taxon>Pucciniomycotina</taxon>
        <taxon>Pucciniomycetes</taxon>
        <taxon>Pucciniales</taxon>
        <taxon>Sphaerophragmiaceae</taxon>
        <taxon>Austropuccinia</taxon>
    </lineage>
</organism>
<reference evidence="7" key="1">
    <citation type="submission" date="2021-03" db="EMBL/GenBank/DDBJ databases">
        <title>Draft genome sequence of rust myrtle Austropuccinia psidii MF-1, a brazilian biotype.</title>
        <authorList>
            <person name="Quecine M.C."/>
            <person name="Pachon D.M.R."/>
            <person name="Bonatelli M.L."/>
            <person name="Correr F.H."/>
            <person name="Franceschini L.M."/>
            <person name="Leite T.F."/>
            <person name="Margarido G.R.A."/>
            <person name="Almeida C.A."/>
            <person name="Ferrarezi J.A."/>
            <person name="Labate C.A."/>
        </authorList>
    </citation>
    <scope>NUCLEOTIDE SEQUENCE</scope>
    <source>
        <strain evidence="7">MF-1</strain>
    </source>
</reference>
<dbReference type="PANTHER" id="PTHR43226:SF1">
    <property type="entry name" value="XAA-PRO DIPEPTIDASE"/>
    <property type="match status" value="1"/>
</dbReference>
<dbReference type="Gene3D" id="3.40.350.10">
    <property type="entry name" value="Creatinase/prolidase N-terminal domain"/>
    <property type="match status" value="1"/>
</dbReference>
<dbReference type="InterPro" id="IPR029149">
    <property type="entry name" value="Creatin/AminoP/Spt16_N"/>
</dbReference>
<keyword evidence="8" id="KW-1185">Reference proteome</keyword>
<dbReference type="SUPFAM" id="SSF53092">
    <property type="entry name" value="Creatinase/prolidase N-terminal domain"/>
    <property type="match status" value="1"/>
</dbReference>
<evidence type="ECO:0000256" key="1">
    <source>
        <dbReference type="ARBA" id="ARBA00001936"/>
    </source>
</evidence>
<dbReference type="GO" id="GO:0030145">
    <property type="term" value="F:manganese ion binding"/>
    <property type="evidence" value="ECO:0007669"/>
    <property type="project" value="InterPro"/>
</dbReference>
<dbReference type="InterPro" id="IPR007865">
    <property type="entry name" value="Aminopep_P_N"/>
</dbReference>
<comment type="caution">
    <text evidence="7">The sequence shown here is derived from an EMBL/GenBank/DDBJ whole genome shotgun (WGS) entry which is preliminary data.</text>
</comment>
<evidence type="ECO:0000256" key="4">
    <source>
        <dbReference type="ARBA" id="ARBA00022801"/>
    </source>
</evidence>
<evidence type="ECO:0000313" key="7">
    <source>
        <dbReference type="EMBL" id="MBW0479343.1"/>
    </source>
</evidence>
<dbReference type="Proteomes" id="UP000765509">
    <property type="component" value="Unassembled WGS sequence"/>
</dbReference>
<keyword evidence="3" id="KW-0479">Metal-binding</keyword>
<gene>
    <name evidence="7" type="ORF">O181_019058</name>
</gene>
<dbReference type="InterPro" id="IPR000994">
    <property type="entry name" value="Pept_M24"/>
</dbReference>
<keyword evidence="4" id="KW-0378">Hydrolase</keyword>
<keyword evidence="5" id="KW-0464">Manganese</keyword>
<evidence type="ECO:0000256" key="2">
    <source>
        <dbReference type="ARBA" id="ARBA00008766"/>
    </source>
</evidence>
<dbReference type="Pfam" id="PF00557">
    <property type="entry name" value="Peptidase_M24"/>
    <property type="match status" value="1"/>
</dbReference>
<comment type="similarity">
    <text evidence="2">Belongs to the peptidase M24B family.</text>
</comment>